<protein>
    <submittedName>
        <fullName evidence="2">Uncharacterized protein</fullName>
    </submittedName>
</protein>
<evidence type="ECO:0000313" key="3">
    <source>
        <dbReference type="Proteomes" id="UP000244336"/>
    </source>
</evidence>
<accession>A0A2T7C7D9</accession>
<sequence>MSITHLRLVRTEGQCPPHWAHQRSNCYLIGRFAFVQGPRCWNRRLSFSSKRPTPEGRPRSIGKTLRKKNVSPRPRPAGPPPFFARRPPSSLFFEIWIESRFGAGEAWIR</sequence>
<keyword evidence="3" id="KW-1185">Reference proteome</keyword>
<dbReference type="Proteomes" id="UP000244336">
    <property type="component" value="Chromosome 9"/>
</dbReference>
<reference evidence="2 3" key="1">
    <citation type="submission" date="2018-04" db="EMBL/GenBank/DDBJ databases">
        <title>WGS assembly of Panicum hallii var. hallii HAL2.</title>
        <authorList>
            <person name="Lovell J."/>
            <person name="Jenkins J."/>
            <person name="Lowry D."/>
            <person name="Mamidi S."/>
            <person name="Sreedasyam A."/>
            <person name="Weng X."/>
            <person name="Barry K."/>
            <person name="Bonette J."/>
            <person name="Campitelli B."/>
            <person name="Daum C."/>
            <person name="Gordon S."/>
            <person name="Gould B."/>
            <person name="Lipzen A."/>
            <person name="MacQueen A."/>
            <person name="Palacio-Mejia J."/>
            <person name="Plott C."/>
            <person name="Shakirov E."/>
            <person name="Shu S."/>
            <person name="Yoshinaga Y."/>
            <person name="Zane M."/>
            <person name="Rokhsar D."/>
            <person name="Grimwood J."/>
            <person name="Schmutz J."/>
            <person name="Juenger T."/>
        </authorList>
    </citation>
    <scope>NUCLEOTIDE SEQUENCE [LARGE SCALE GENOMIC DNA]</scope>
    <source>
        <strain evidence="3">cv. HAL2</strain>
    </source>
</reference>
<evidence type="ECO:0000313" key="2">
    <source>
        <dbReference type="EMBL" id="PUZ39260.1"/>
    </source>
</evidence>
<gene>
    <name evidence="2" type="ORF">GQ55_9G273000</name>
</gene>
<organism evidence="2 3">
    <name type="scientific">Panicum hallii var. hallii</name>
    <dbReference type="NCBI Taxonomy" id="1504633"/>
    <lineage>
        <taxon>Eukaryota</taxon>
        <taxon>Viridiplantae</taxon>
        <taxon>Streptophyta</taxon>
        <taxon>Embryophyta</taxon>
        <taxon>Tracheophyta</taxon>
        <taxon>Spermatophyta</taxon>
        <taxon>Magnoliopsida</taxon>
        <taxon>Liliopsida</taxon>
        <taxon>Poales</taxon>
        <taxon>Poaceae</taxon>
        <taxon>PACMAD clade</taxon>
        <taxon>Panicoideae</taxon>
        <taxon>Panicodae</taxon>
        <taxon>Paniceae</taxon>
        <taxon>Panicinae</taxon>
        <taxon>Panicum</taxon>
        <taxon>Panicum sect. Panicum</taxon>
    </lineage>
</organism>
<name>A0A2T7C7D9_9POAL</name>
<feature type="region of interest" description="Disordered" evidence="1">
    <location>
        <begin position="46"/>
        <end position="83"/>
    </location>
</feature>
<dbReference type="EMBL" id="CM009757">
    <property type="protein sequence ID" value="PUZ39260.1"/>
    <property type="molecule type" value="Genomic_DNA"/>
</dbReference>
<proteinExistence type="predicted"/>
<dbReference type="Gramene" id="PUZ39260">
    <property type="protein sequence ID" value="PUZ39260"/>
    <property type="gene ID" value="GQ55_9G273000"/>
</dbReference>
<dbReference type="OrthoDB" id="768530at2759"/>
<dbReference type="AlphaFoldDB" id="A0A2T7C7D9"/>
<evidence type="ECO:0000256" key="1">
    <source>
        <dbReference type="SAM" id="MobiDB-lite"/>
    </source>
</evidence>
<feature type="compositionally biased region" description="Pro residues" evidence="1">
    <location>
        <begin position="73"/>
        <end position="82"/>
    </location>
</feature>